<keyword evidence="1" id="KW-0812">Transmembrane</keyword>
<gene>
    <name evidence="3" type="ORF">UFOPK3770_01304</name>
</gene>
<reference evidence="3" key="1">
    <citation type="submission" date="2020-05" db="EMBL/GenBank/DDBJ databases">
        <authorList>
            <person name="Chiriac C."/>
            <person name="Salcher M."/>
            <person name="Ghai R."/>
            <person name="Kavagutti S V."/>
        </authorList>
    </citation>
    <scope>NUCLEOTIDE SEQUENCE</scope>
</reference>
<keyword evidence="1" id="KW-1133">Transmembrane helix</keyword>
<dbReference type="EMBL" id="CAESAJ010000198">
    <property type="protein sequence ID" value="CAB4344548.1"/>
    <property type="molecule type" value="Genomic_DNA"/>
</dbReference>
<organism evidence="3">
    <name type="scientific">freshwater metagenome</name>
    <dbReference type="NCBI Taxonomy" id="449393"/>
    <lineage>
        <taxon>unclassified sequences</taxon>
        <taxon>metagenomes</taxon>
        <taxon>ecological metagenomes</taxon>
    </lineage>
</organism>
<evidence type="ECO:0000259" key="2">
    <source>
        <dbReference type="Pfam" id="PF07811"/>
    </source>
</evidence>
<sequence>MRGLFRNRRAQSQDAGAAAVEFALISPLLLLLIFMLIDFGRLFYCQISLNSASHEAARASALRLTTAQISTAANNAAPSLKNMAMSATGMTVTVNTACAAATATLDAATTVTLTQTFHWTLPVGILNRASGTTNSTVPNSTTMTAKGVMLCT</sequence>
<dbReference type="Pfam" id="PF07811">
    <property type="entry name" value="TadE"/>
    <property type="match status" value="1"/>
</dbReference>
<accession>A0A6J5ZST8</accession>
<keyword evidence="1" id="KW-0472">Membrane</keyword>
<dbReference type="InterPro" id="IPR012495">
    <property type="entry name" value="TadE-like_dom"/>
</dbReference>
<feature type="domain" description="TadE-like" evidence="2">
    <location>
        <begin position="16"/>
        <end position="58"/>
    </location>
</feature>
<proteinExistence type="predicted"/>
<protein>
    <submittedName>
        <fullName evidence="3">Unannotated protein</fullName>
    </submittedName>
</protein>
<dbReference type="AlphaFoldDB" id="A0A6J5ZST8"/>
<feature type="transmembrane region" description="Helical" evidence="1">
    <location>
        <begin position="20"/>
        <end position="44"/>
    </location>
</feature>
<name>A0A6J5ZST8_9ZZZZ</name>
<evidence type="ECO:0000256" key="1">
    <source>
        <dbReference type="SAM" id="Phobius"/>
    </source>
</evidence>
<evidence type="ECO:0000313" key="3">
    <source>
        <dbReference type="EMBL" id="CAB4344548.1"/>
    </source>
</evidence>